<evidence type="ECO:0000256" key="2">
    <source>
        <dbReference type="ARBA" id="ARBA00022617"/>
    </source>
</evidence>
<keyword evidence="9" id="KW-1185">Reference proteome</keyword>
<dbReference type="SUPFAM" id="SSF46626">
    <property type="entry name" value="Cytochrome c"/>
    <property type="match status" value="1"/>
</dbReference>
<reference evidence="8 9" key="1">
    <citation type="submission" date="2022-07" db="EMBL/GenBank/DDBJ databases">
        <title>Mucilaginibacter sp. JC4.</title>
        <authorList>
            <person name="Le V."/>
            <person name="Ko S.-R."/>
            <person name="Ahn C.-Y."/>
            <person name="Oh H.-M."/>
        </authorList>
    </citation>
    <scope>NUCLEOTIDE SEQUENCE [LARGE SCALE GENOMIC DNA]</scope>
    <source>
        <strain evidence="8 9">JC4</strain>
    </source>
</reference>
<organism evidence="8 9">
    <name type="scientific">Mucilaginibacter aquariorum</name>
    <dbReference type="NCBI Taxonomy" id="2967225"/>
    <lineage>
        <taxon>Bacteria</taxon>
        <taxon>Pseudomonadati</taxon>
        <taxon>Bacteroidota</taxon>
        <taxon>Sphingobacteriia</taxon>
        <taxon>Sphingobacteriales</taxon>
        <taxon>Sphingobacteriaceae</taxon>
        <taxon>Mucilaginibacter</taxon>
    </lineage>
</organism>
<proteinExistence type="predicted"/>
<dbReference type="InterPro" id="IPR036909">
    <property type="entry name" value="Cyt_c-like_dom_sf"/>
</dbReference>
<evidence type="ECO:0000313" key="8">
    <source>
        <dbReference type="EMBL" id="MCQ6960670.1"/>
    </source>
</evidence>
<evidence type="ECO:0000256" key="5">
    <source>
        <dbReference type="ARBA" id="ARBA00023004"/>
    </source>
</evidence>
<dbReference type="PROSITE" id="PS51007">
    <property type="entry name" value="CYTC"/>
    <property type="match status" value="1"/>
</dbReference>
<gene>
    <name evidence="8" type="ORF">NPE20_22010</name>
</gene>
<keyword evidence="3 6" id="KW-0479">Metal-binding</keyword>
<keyword evidence="4" id="KW-0249">Electron transport</keyword>
<dbReference type="InterPro" id="IPR009056">
    <property type="entry name" value="Cyt_c-like_dom"/>
</dbReference>
<accession>A0ABT1T7R5</accession>
<name>A0ABT1T7R5_9SPHI</name>
<keyword evidence="1" id="KW-0813">Transport</keyword>
<evidence type="ECO:0000256" key="1">
    <source>
        <dbReference type="ARBA" id="ARBA00022448"/>
    </source>
</evidence>
<evidence type="ECO:0000256" key="4">
    <source>
        <dbReference type="ARBA" id="ARBA00022982"/>
    </source>
</evidence>
<dbReference type="Pfam" id="PF00034">
    <property type="entry name" value="Cytochrom_C"/>
    <property type="match status" value="1"/>
</dbReference>
<protein>
    <recommendedName>
        <fullName evidence="7">Cytochrome c domain-containing protein</fullName>
    </recommendedName>
</protein>
<comment type="caution">
    <text evidence="8">The sequence shown here is derived from an EMBL/GenBank/DDBJ whole genome shotgun (WGS) entry which is preliminary data.</text>
</comment>
<dbReference type="InterPro" id="IPR002324">
    <property type="entry name" value="Cyt_c_ID"/>
</dbReference>
<dbReference type="PRINTS" id="PR00606">
    <property type="entry name" value="CYTCHROMECID"/>
</dbReference>
<evidence type="ECO:0000313" key="9">
    <source>
        <dbReference type="Proteomes" id="UP001204376"/>
    </source>
</evidence>
<evidence type="ECO:0000256" key="3">
    <source>
        <dbReference type="ARBA" id="ARBA00022723"/>
    </source>
</evidence>
<keyword evidence="2 6" id="KW-0349">Heme</keyword>
<sequence length="206" mass="22477">MKIIVPKTNGNFDWDTQVNYQISVADKEDGDSKYEEINGMEVLLEVKYAGSKTKLPATVKAVPDAPGLAVIRTSNCFNCHSFNSKLIGPSFHDIGVKYPVTAANIDLLTKRIKEGSAGIWGKVSMPTHPELTTEEAASTVKWILKQANDPNVSYYTGTEGSFRTRPAGTEKKGAYILTASYTDHGPKSAPGKQRLQGRDVVILQSK</sequence>
<keyword evidence="5 6" id="KW-0408">Iron</keyword>
<dbReference type="Gene3D" id="1.10.760.10">
    <property type="entry name" value="Cytochrome c-like domain"/>
    <property type="match status" value="1"/>
</dbReference>
<evidence type="ECO:0000256" key="6">
    <source>
        <dbReference type="PROSITE-ProRule" id="PRU00433"/>
    </source>
</evidence>
<evidence type="ECO:0000259" key="7">
    <source>
        <dbReference type="PROSITE" id="PS51007"/>
    </source>
</evidence>
<feature type="domain" description="Cytochrome c" evidence="7">
    <location>
        <begin position="62"/>
        <end position="147"/>
    </location>
</feature>
<dbReference type="Proteomes" id="UP001204376">
    <property type="component" value="Unassembled WGS sequence"/>
</dbReference>
<dbReference type="EMBL" id="JANHOH010000009">
    <property type="protein sequence ID" value="MCQ6960670.1"/>
    <property type="molecule type" value="Genomic_DNA"/>
</dbReference>